<sequence length="158" mass="18571">MANDYKSLLREGRVIVEDLAKACSEDEIYYASAAKLLNHYENSKQTDEDKKEFVADGSYLFYSWKANVMAQEEARFKHLPKVIFAGRGAIKALTDVAYETLIHTIHHESTKVKMRDFVDNVRYHYVDEFHRVADPVRNVWRAVHEILEEHRFGFHSEY</sequence>
<accession>A0A1Z4C3N6</accession>
<keyword evidence="2" id="KW-1185">Reference proteome</keyword>
<dbReference type="KEGG" id="mpsy:CEK71_19760"/>
<reference evidence="1" key="1">
    <citation type="submission" date="2017-06" db="EMBL/GenBank/DDBJ databases">
        <title>Genome Sequencing of the methanotroph Methylovulum psychrotolerants str. HV10-M2 isolated from a high-altitude environment.</title>
        <authorList>
            <person name="Mateos-Rivera A."/>
        </authorList>
    </citation>
    <scope>NUCLEOTIDE SEQUENCE [LARGE SCALE GENOMIC DNA]</scope>
    <source>
        <strain evidence="1">HV10_M2</strain>
    </source>
</reference>
<evidence type="ECO:0000313" key="2">
    <source>
        <dbReference type="Proteomes" id="UP000197019"/>
    </source>
</evidence>
<protein>
    <submittedName>
        <fullName evidence="1">Uncharacterized protein</fullName>
    </submittedName>
</protein>
<evidence type="ECO:0000313" key="1">
    <source>
        <dbReference type="EMBL" id="ASF48120.1"/>
    </source>
</evidence>
<name>A0A1Z4C3N6_9GAMM</name>
<gene>
    <name evidence="1" type="ORF">CEK71_19760</name>
</gene>
<organism evidence="1 2">
    <name type="scientific">Methylovulum psychrotolerans</name>
    <dbReference type="NCBI Taxonomy" id="1704499"/>
    <lineage>
        <taxon>Bacteria</taxon>
        <taxon>Pseudomonadati</taxon>
        <taxon>Pseudomonadota</taxon>
        <taxon>Gammaproteobacteria</taxon>
        <taxon>Methylococcales</taxon>
        <taxon>Methylococcaceae</taxon>
        <taxon>Methylovulum</taxon>
    </lineage>
</organism>
<dbReference type="RefSeq" id="WP_088620990.1">
    <property type="nucleotide sequence ID" value="NZ_CP022129.1"/>
</dbReference>
<proteinExistence type="predicted"/>
<dbReference type="Proteomes" id="UP000197019">
    <property type="component" value="Chromosome"/>
</dbReference>
<dbReference type="AlphaFoldDB" id="A0A1Z4C3N6"/>
<dbReference type="EMBL" id="CP022129">
    <property type="protein sequence ID" value="ASF48120.1"/>
    <property type="molecule type" value="Genomic_DNA"/>
</dbReference>